<dbReference type="InterPro" id="IPR005026">
    <property type="entry name" value="SAPAP"/>
</dbReference>
<evidence type="ECO:0000256" key="3">
    <source>
        <dbReference type="SAM" id="SignalP"/>
    </source>
</evidence>
<name>A0A8J2PX83_9BILA</name>
<dbReference type="GO" id="GO:0023052">
    <property type="term" value="P:signaling"/>
    <property type="evidence" value="ECO:0007669"/>
    <property type="project" value="InterPro"/>
</dbReference>
<comment type="caution">
    <text evidence="4">The sequence shown here is derived from an EMBL/GenBank/DDBJ whole genome shotgun (WGS) entry which is preliminary data.</text>
</comment>
<evidence type="ECO:0000313" key="5">
    <source>
        <dbReference type="Proteomes" id="UP000746747"/>
    </source>
</evidence>
<dbReference type="AlphaFoldDB" id="A0A8J2PX83"/>
<dbReference type="GO" id="GO:0099572">
    <property type="term" value="C:postsynaptic specialization"/>
    <property type="evidence" value="ECO:0007669"/>
    <property type="project" value="TreeGrafter"/>
</dbReference>
<feature type="signal peptide" evidence="3">
    <location>
        <begin position="1"/>
        <end position="21"/>
    </location>
</feature>
<accession>A0A8J2PX83</accession>
<dbReference type="Proteomes" id="UP000746747">
    <property type="component" value="Unassembled WGS sequence"/>
</dbReference>
<feature type="chain" id="PRO_5035162003" evidence="3">
    <location>
        <begin position="22"/>
        <end position="354"/>
    </location>
</feature>
<evidence type="ECO:0000313" key="4">
    <source>
        <dbReference type="EMBL" id="CAG9538636.1"/>
    </source>
</evidence>
<sequence length="354" mass="39761">MYWLNLILIVLKTIVISEITSRNNSQMGDDISRTSAPVRQLVEQFDHLLENNSSDKMKDMGAAEDSLHDGNMTISDEAHTVKPLNHPVTPQNSVASSDQLYGAAYWHSSPKPSIAQQMHQTVMKTSVESEPHIGNQSEISVGNGQLANEQVAEIVKNENGVNFVLPDGEAYLSLLMEARTSLQLLCDQAKNDLLNEEDIPEHAAGTLRTAIGKANLLLDKKMAKFEDLVKNHLNRNSDVQQVKLSDLSGYWALISIELKELETNFREISFLRENHWTLPESELCSVSTVDENRSDAMKKVQSHLPVINNEKVAFEIQRRQIALAAAKRRQKELKKAEEEQHAECKDDGEVRMVI</sequence>
<reference evidence="4" key="1">
    <citation type="submission" date="2021-09" db="EMBL/GenBank/DDBJ databases">
        <authorList>
            <consortium name="Pathogen Informatics"/>
        </authorList>
    </citation>
    <scope>NUCLEOTIDE SEQUENCE</scope>
</reference>
<protein>
    <submittedName>
        <fullName evidence="4">Uncharacterized protein</fullName>
    </submittedName>
</protein>
<keyword evidence="2" id="KW-0175">Coiled coil</keyword>
<organism evidence="4 5">
    <name type="scientific">Cercopithifilaria johnstoni</name>
    <dbReference type="NCBI Taxonomy" id="2874296"/>
    <lineage>
        <taxon>Eukaryota</taxon>
        <taxon>Metazoa</taxon>
        <taxon>Ecdysozoa</taxon>
        <taxon>Nematoda</taxon>
        <taxon>Chromadorea</taxon>
        <taxon>Rhabditida</taxon>
        <taxon>Spirurina</taxon>
        <taxon>Spiruromorpha</taxon>
        <taxon>Filarioidea</taxon>
        <taxon>Onchocercidae</taxon>
        <taxon>Cercopithifilaria</taxon>
    </lineage>
</organism>
<dbReference type="EMBL" id="CAKAEH010001685">
    <property type="protein sequence ID" value="CAG9538636.1"/>
    <property type="molecule type" value="Genomic_DNA"/>
</dbReference>
<feature type="coiled-coil region" evidence="2">
    <location>
        <begin position="319"/>
        <end position="347"/>
    </location>
</feature>
<dbReference type="GO" id="GO:0060090">
    <property type="term" value="F:molecular adaptor activity"/>
    <property type="evidence" value="ECO:0007669"/>
    <property type="project" value="TreeGrafter"/>
</dbReference>
<dbReference type="Pfam" id="PF03359">
    <property type="entry name" value="GKAP"/>
    <property type="match status" value="1"/>
</dbReference>
<dbReference type="OrthoDB" id="10036956at2759"/>
<keyword evidence="5" id="KW-1185">Reference proteome</keyword>
<comment type="similarity">
    <text evidence="1">Belongs to the SAPAP family.</text>
</comment>
<evidence type="ECO:0000256" key="1">
    <source>
        <dbReference type="ARBA" id="ARBA00008839"/>
    </source>
</evidence>
<dbReference type="PANTHER" id="PTHR12353:SF31">
    <property type="entry name" value="LD44824P"/>
    <property type="match status" value="1"/>
</dbReference>
<dbReference type="GO" id="GO:0098978">
    <property type="term" value="C:glutamatergic synapse"/>
    <property type="evidence" value="ECO:0007669"/>
    <property type="project" value="TreeGrafter"/>
</dbReference>
<keyword evidence="3" id="KW-0732">Signal</keyword>
<gene>
    <name evidence="4" type="ORF">CJOHNSTONI_LOCUS8328</name>
</gene>
<dbReference type="PANTHER" id="PTHR12353">
    <property type="entry name" value="DISKS LARGE-ASSOCIATED PROTEIN DAP SAP90/PSD-95-ASSOCIATED PROTEIN"/>
    <property type="match status" value="1"/>
</dbReference>
<proteinExistence type="inferred from homology"/>
<evidence type="ECO:0000256" key="2">
    <source>
        <dbReference type="SAM" id="Coils"/>
    </source>
</evidence>